<organism evidence="2 3">
    <name type="scientific">Streptosporangium canum</name>
    <dbReference type="NCBI Taxonomy" id="324952"/>
    <lineage>
        <taxon>Bacteria</taxon>
        <taxon>Bacillati</taxon>
        <taxon>Actinomycetota</taxon>
        <taxon>Actinomycetes</taxon>
        <taxon>Streptosporangiales</taxon>
        <taxon>Streptosporangiaceae</taxon>
        <taxon>Streptosporangium</taxon>
    </lineage>
</organism>
<protein>
    <submittedName>
        <fullName evidence="2">Uncharacterized protein</fullName>
    </submittedName>
</protein>
<name>A0A1I4D411_9ACTN</name>
<feature type="signal peptide" evidence="1">
    <location>
        <begin position="1"/>
        <end position="30"/>
    </location>
</feature>
<dbReference type="Proteomes" id="UP000199111">
    <property type="component" value="Unassembled WGS sequence"/>
</dbReference>
<gene>
    <name evidence="2" type="ORF">SAMN05216275_13925</name>
</gene>
<sequence length="95" mass="9284">MKTKTAASFIASMMGAGLFAGALVAGSAQASVKPVASAPAVQTATTAANVVTGCGCWRRRCCRCGGGCGWGGGGRGWGWGGGGGRGWGGWGGGWW</sequence>
<proteinExistence type="predicted"/>
<evidence type="ECO:0000256" key="1">
    <source>
        <dbReference type="SAM" id="SignalP"/>
    </source>
</evidence>
<feature type="chain" id="PRO_5011693446" evidence="1">
    <location>
        <begin position="31"/>
        <end position="95"/>
    </location>
</feature>
<keyword evidence="3" id="KW-1185">Reference proteome</keyword>
<accession>A0A1I4D411</accession>
<dbReference type="AlphaFoldDB" id="A0A1I4D411"/>
<evidence type="ECO:0000313" key="2">
    <source>
        <dbReference type="EMBL" id="SFK88252.1"/>
    </source>
</evidence>
<reference evidence="3" key="1">
    <citation type="submission" date="2016-10" db="EMBL/GenBank/DDBJ databases">
        <authorList>
            <person name="Varghese N."/>
            <person name="Submissions S."/>
        </authorList>
    </citation>
    <scope>NUCLEOTIDE SEQUENCE [LARGE SCALE GENOMIC DNA]</scope>
    <source>
        <strain evidence="3">CGMCC 4.2126</strain>
    </source>
</reference>
<dbReference type="EMBL" id="FOQY01000039">
    <property type="protein sequence ID" value="SFK88252.1"/>
    <property type="molecule type" value="Genomic_DNA"/>
</dbReference>
<evidence type="ECO:0000313" key="3">
    <source>
        <dbReference type="Proteomes" id="UP000199111"/>
    </source>
</evidence>
<keyword evidence="1" id="KW-0732">Signal</keyword>